<feature type="compositionally biased region" description="Basic and acidic residues" evidence="1">
    <location>
        <begin position="13"/>
        <end position="29"/>
    </location>
</feature>
<gene>
    <name evidence="2" type="ORF">LWI29_011592</name>
</gene>
<accession>A0AA39TDY7</accession>
<evidence type="ECO:0000313" key="3">
    <source>
        <dbReference type="Proteomes" id="UP001168877"/>
    </source>
</evidence>
<sequence>MYNHRTTASFVRSPDDPPSRKKLFDDTDFQTHKDRDGELLFKQVEKNDVQADATCNVTAMEESVGQAEAASKSDGVASKIDFEKHSSDPRADAPAVSKMVESRIPRLPPCTPPYEAGTLQVSPGPGTATCIGL</sequence>
<reference evidence="2" key="2">
    <citation type="submission" date="2023-06" db="EMBL/GenBank/DDBJ databases">
        <authorList>
            <person name="Swenson N.G."/>
            <person name="Wegrzyn J.L."/>
            <person name="Mcevoy S.L."/>
        </authorList>
    </citation>
    <scope>NUCLEOTIDE SEQUENCE</scope>
    <source>
        <strain evidence="2">NS2018</strain>
        <tissue evidence="2">Leaf</tissue>
    </source>
</reference>
<reference evidence="2" key="1">
    <citation type="journal article" date="2022" name="Plant J.">
        <title>Strategies of tolerance reflected in two North American maple genomes.</title>
        <authorList>
            <person name="McEvoy S.L."/>
            <person name="Sezen U.U."/>
            <person name="Trouern-Trend A."/>
            <person name="McMahon S.M."/>
            <person name="Schaberg P.G."/>
            <person name="Yang J."/>
            <person name="Wegrzyn J.L."/>
            <person name="Swenson N.G."/>
        </authorList>
    </citation>
    <scope>NUCLEOTIDE SEQUENCE</scope>
    <source>
        <strain evidence="2">NS2018</strain>
    </source>
</reference>
<name>A0AA39TDY7_ACESA</name>
<dbReference type="Proteomes" id="UP001168877">
    <property type="component" value="Unassembled WGS sequence"/>
</dbReference>
<evidence type="ECO:0000313" key="2">
    <source>
        <dbReference type="EMBL" id="KAK0607219.1"/>
    </source>
</evidence>
<evidence type="ECO:0000256" key="1">
    <source>
        <dbReference type="SAM" id="MobiDB-lite"/>
    </source>
</evidence>
<comment type="caution">
    <text evidence="2">The sequence shown here is derived from an EMBL/GenBank/DDBJ whole genome shotgun (WGS) entry which is preliminary data.</text>
</comment>
<feature type="region of interest" description="Disordered" evidence="1">
    <location>
        <begin position="1"/>
        <end position="29"/>
    </location>
</feature>
<organism evidence="2 3">
    <name type="scientific">Acer saccharum</name>
    <name type="common">Sugar maple</name>
    <dbReference type="NCBI Taxonomy" id="4024"/>
    <lineage>
        <taxon>Eukaryota</taxon>
        <taxon>Viridiplantae</taxon>
        <taxon>Streptophyta</taxon>
        <taxon>Embryophyta</taxon>
        <taxon>Tracheophyta</taxon>
        <taxon>Spermatophyta</taxon>
        <taxon>Magnoliopsida</taxon>
        <taxon>eudicotyledons</taxon>
        <taxon>Gunneridae</taxon>
        <taxon>Pentapetalae</taxon>
        <taxon>rosids</taxon>
        <taxon>malvids</taxon>
        <taxon>Sapindales</taxon>
        <taxon>Sapindaceae</taxon>
        <taxon>Hippocastanoideae</taxon>
        <taxon>Acereae</taxon>
        <taxon>Acer</taxon>
    </lineage>
</organism>
<proteinExistence type="predicted"/>
<feature type="region of interest" description="Disordered" evidence="1">
    <location>
        <begin position="66"/>
        <end position="133"/>
    </location>
</feature>
<protein>
    <submittedName>
        <fullName evidence="2">Uncharacterized protein</fullName>
    </submittedName>
</protein>
<feature type="compositionally biased region" description="Basic and acidic residues" evidence="1">
    <location>
        <begin position="80"/>
        <end position="91"/>
    </location>
</feature>
<dbReference type="AlphaFoldDB" id="A0AA39TDY7"/>
<keyword evidence="3" id="KW-1185">Reference proteome</keyword>
<dbReference type="EMBL" id="JAUESC010000001">
    <property type="protein sequence ID" value="KAK0607219.1"/>
    <property type="molecule type" value="Genomic_DNA"/>
</dbReference>
<feature type="compositionally biased region" description="Polar residues" evidence="1">
    <location>
        <begin position="1"/>
        <end position="10"/>
    </location>
</feature>